<protein>
    <submittedName>
        <fullName evidence="1">Uncharacterized protein</fullName>
    </submittedName>
</protein>
<comment type="caution">
    <text evidence="1">The sequence shown here is derived from an EMBL/GenBank/DDBJ whole genome shotgun (WGS) entry which is preliminary data.</text>
</comment>
<proteinExistence type="predicted"/>
<dbReference type="EMBL" id="JYJB01000005">
    <property type="protein sequence ID" value="KJL49047.1"/>
    <property type="molecule type" value="Genomic_DNA"/>
</dbReference>
<evidence type="ECO:0000313" key="1">
    <source>
        <dbReference type="EMBL" id="KJL49047.1"/>
    </source>
</evidence>
<sequence>MKRRDLSVTADATARCGDLAAGDPLPVVALA</sequence>
<gene>
    <name evidence="1" type="ORF">RS84_00677</name>
</gene>
<dbReference type="AlphaFoldDB" id="A0A0M2HQK5"/>
<accession>A0A0M2HQK5</accession>
<reference evidence="1 2" key="1">
    <citation type="submission" date="2015-02" db="EMBL/GenBank/DDBJ databases">
        <title>Draft genome sequences of ten Microbacterium spp. with emphasis on heavy metal contaminated environments.</title>
        <authorList>
            <person name="Corretto E."/>
        </authorList>
    </citation>
    <scope>NUCLEOTIDE SEQUENCE [LARGE SCALE GENOMIC DNA]</scope>
    <source>
        <strain evidence="1 2">SA35</strain>
    </source>
</reference>
<dbReference type="PATRIC" id="fig|273678.4.peg.669"/>
<name>A0A0M2HQK5_9MICO</name>
<evidence type="ECO:0000313" key="2">
    <source>
        <dbReference type="Proteomes" id="UP000033900"/>
    </source>
</evidence>
<organism evidence="1 2">
    <name type="scientific">Microbacterium hydrocarbonoxydans</name>
    <dbReference type="NCBI Taxonomy" id="273678"/>
    <lineage>
        <taxon>Bacteria</taxon>
        <taxon>Bacillati</taxon>
        <taxon>Actinomycetota</taxon>
        <taxon>Actinomycetes</taxon>
        <taxon>Micrococcales</taxon>
        <taxon>Microbacteriaceae</taxon>
        <taxon>Microbacterium</taxon>
    </lineage>
</organism>
<keyword evidence="2" id="KW-1185">Reference proteome</keyword>
<dbReference type="Proteomes" id="UP000033900">
    <property type="component" value="Unassembled WGS sequence"/>
</dbReference>